<dbReference type="EMBL" id="CP041636">
    <property type="protein sequence ID" value="QDO98228.1"/>
    <property type="molecule type" value="Genomic_DNA"/>
</dbReference>
<organism evidence="2 3">
    <name type="scientific">Ferrovibrio terrae</name>
    <dbReference type="NCBI Taxonomy" id="2594003"/>
    <lineage>
        <taxon>Bacteria</taxon>
        <taxon>Pseudomonadati</taxon>
        <taxon>Pseudomonadota</taxon>
        <taxon>Alphaproteobacteria</taxon>
        <taxon>Rhodospirillales</taxon>
        <taxon>Rhodospirillaceae</taxon>
        <taxon>Ferrovibrio</taxon>
    </lineage>
</organism>
<dbReference type="SUPFAM" id="SSF55073">
    <property type="entry name" value="Nucleotide cyclase"/>
    <property type="match status" value="1"/>
</dbReference>
<accession>A0A516H369</accession>
<evidence type="ECO:0000313" key="2">
    <source>
        <dbReference type="EMBL" id="QDO98228.1"/>
    </source>
</evidence>
<dbReference type="GO" id="GO:0035556">
    <property type="term" value="P:intracellular signal transduction"/>
    <property type="evidence" value="ECO:0007669"/>
    <property type="project" value="InterPro"/>
</dbReference>
<dbReference type="Pfam" id="PF00211">
    <property type="entry name" value="Guanylate_cyc"/>
    <property type="match status" value="1"/>
</dbReference>
<dbReference type="GO" id="GO:0006171">
    <property type="term" value="P:cAMP biosynthetic process"/>
    <property type="evidence" value="ECO:0007669"/>
    <property type="project" value="TreeGrafter"/>
</dbReference>
<dbReference type="PANTHER" id="PTHR43081">
    <property type="entry name" value="ADENYLATE CYCLASE, TERMINAL-DIFFERENTIATION SPECIFIC-RELATED"/>
    <property type="match status" value="1"/>
</dbReference>
<reference evidence="2 3" key="1">
    <citation type="submission" date="2019-07" db="EMBL/GenBank/DDBJ databases">
        <title>Genome sequencing for Ferrovibrio sp. K5.</title>
        <authorList>
            <person name="Park S.-J."/>
        </authorList>
    </citation>
    <scope>NUCLEOTIDE SEQUENCE [LARGE SCALE GENOMIC DNA]</scope>
    <source>
        <strain evidence="2 3">K5</strain>
    </source>
</reference>
<proteinExistence type="predicted"/>
<dbReference type="Proteomes" id="UP000317496">
    <property type="component" value="Chromosome"/>
</dbReference>
<dbReference type="KEGG" id="fer:FNB15_13530"/>
<evidence type="ECO:0000313" key="3">
    <source>
        <dbReference type="Proteomes" id="UP000317496"/>
    </source>
</evidence>
<feature type="domain" description="Guanylate cyclase" evidence="1">
    <location>
        <begin position="252"/>
        <end position="391"/>
    </location>
</feature>
<dbReference type="SMART" id="SM00044">
    <property type="entry name" value="CYCc"/>
    <property type="match status" value="1"/>
</dbReference>
<sequence length="450" mass="48226">MTAGLCISTAPGDMCMPDSAPRRYPPAVTLLRRGARGPAAAPAVSDPAQLEDWLLGDALAEEDMLGFFERLVWGIVAAGLPLDRASLHAGTLHPQLYGYAWNWNRADGLCDETVVAEAALKTDAYRRNPIFQVIEYGKSFRGRTDDAELRARYPLMADLAAQGIVDYSALPLFTGVAYHNAVTVASAAPDGFSDSEYVQLERILRLVSGHVQRHIAQQITTNVLDTYLGPAAGERVLRGNIQRGSGTAIRAIIWSSDLRGFTDLSDRLSGDDMIVVLNAYFERMVAAILAQGGEVLKFIGDGLLAVFPYSAFSDEAAASQAALAAAQTALASIRALNDDPPPELAALPYWRPLRSGIGLHEGDVFFGNVGAAQRLDFTVIGRAVNTTARVEGLSKELGRDILLTEPVAARITQYSGAGGLDDLGLHALRGLKAPIRLFSPVEAGPVDSRR</sequence>
<dbReference type="OrthoDB" id="9762462at2"/>
<dbReference type="PROSITE" id="PS50125">
    <property type="entry name" value="GUANYLATE_CYCLASE_2"/>
    <property type="match status" value="1"/>
</dbReference>
<dbReference type="InterPro" id="IPR050697">
    <property type="entry name" value="Adenylyl/Guanylyl_Cyclase_3/4"/>
</dbReference>
<keyword evidence="3" id="KW-1185">Reference proteome</keyword>
<name>A0A516H369_9PROT</name>
<dbReference type="CDD" id="cd07302">
    <property type="entry name" value="CHD"/>
    <property type="match status" value="1"/>
</dbReference>
<dbReference type="InterPro" id="IPR001054">
    <property type="entry name" value="A/G_cyclase"/>
</dbReference>
<evidence type="ECO:0000259" key="1">
    <source>
        <dbReference type="PROSITE" id="PS50125"/>
    </source>
</evidence>
<dbReference type="GO" id="GO:0004016">
    <property type="term" value="F:adenylate cyclase activity"/>
    <property type="evidence" value="ECO:0007669"/>
    <property type="project" value="UniProtKB-ARBA"/>
</dbReference>
<gene>
    <name evidence="2" type="ORF">FNB15_13530</name>
</gene>
<dbReference type="AlphaFoldDB" id="A0A516H369"/>
<dbReference type="Gene3D" id="3.30.70.1230">
    <property type="entry name" value="Nucleotide cyclase"/>
    <property type="match status" value="1"/>
</dbReference>
<dbReference type="InterPro" id="IPR029787">
    <property type="entry name" value="Nucleotide_cyclase"/>
</dbReference>
<dbReference type="PANTHER" id="PTHR43081:SF11">
    <property type="entry name" value="BLR2264 PROTEIN"/>
    <property type="match status" value="1"/>
</dbReference>
<protein>
    <submittedName>
        <fullName evidence="2">Adenylate/guanylate cyclase domain-containing protein</fullName>
    </submittedName>
</protein>